<dbReference type="PANTHER" id="PTHR45749">
    <property type="match status" value="1"/>
</dbReference>
<dbReference type="Proteomes" id="UP000478052">
    <property type="component" value="Unassembled WGS sequence"/>
</dbReference>
<reference evidence="3 4" key="1">
    <citation type="submission" date="2019-08" db="EMBL/GenBank/DDBJ databases">
        <title>Whole genome of Aphis craccivora.</title>
        <authorList>
            <person name="Voronova N.V."/>
            <person name="Shulinski R.S."/>
            <person name="Bandarenka Y.V."/>
            <person name="Zhorov D.G."/>
            <person name="Warner D."/>
        </authorList>
    </citation>
    <scope>NUCLEOTIDE SEQUENCE [LARGE SCALE GENOMIC DNA]</scope>
    <source>
        <strain evidence="3">180601</strain>
        <tissue evidence="3">Whole Body</tissue>
    </source>
</reference>
<dbReference type="PANTHER" id="PTHR45749:SF35">
    <property type="entry name" value="AC-LIKE TRANSPOSASE-RELATED"/>
    <property type="match status" value="1"/>
</dbReference>
<evidence type="ECO:0000259" key="2">
    <source>
        <dbReference type="Pfam" id="PF14291"/>
    </source>
</evidence>
<dbReference type="InterPro" id="IPR012337">
    <property type="entry name" value="RNaseH-like_sf"/>
</dbReference>
<dbReference type="Pfam" id="PF14291">
    <property type="entry name" value="DUF4371"/>
    <property type="match status" value="1"/>
</dbReference>
<gene>
    <name evidence="3" type="ORF">FWK35_00036396</name>
</gene>
<dbReference type="EMBL" id="VUJU01010101">
    <property type="protein sequence ID" value="KAF0715862.1"/>
    <property type="molecule type" value="Genomic_DNA"/>
</dbReference>
<comment type="caution">
    <text evidence="3">The sequence shown here is derived from an EMBL/GenBank/DDBJ whole genome shotgun (WGS) entry which is preliminary data.</text>
</comment>
<dbReference type="Pfam" id="PF05699">
    <property type="entry name" value="Dimer_Tnp_hAT"/>
    <property type="match status" value="1"/>
</dbReference>
<organism evidence="3 4">
    <name type="scientific">Aphis craccivora</name>
    <name type="common">Cowpea aphid</name>
    <dbReference type="NCBI Taxonomy" id="307492"/>
    <lineage>
        <taxon>Eukaryota</taxon>
        <taxon>Metazoa</taxon>
        <taxon>Ecdysozoa</taxon>
        <taxon>Arthropoda</taxon>
        <taxon>Hexapoda</taxon>
        <taxon>Insecta</taxon>
        <taxon>Pterygota</taxon>
        <taxon>Neoptera</taxon>
        <taxon>Paraneoptera</taxon>
        <taxon>Hemiptera</taxon>
        <taxon>Sternorrhyncha</taxon>
        <taxon>Aphidomorpha</taxon>
        <taxon>Aphidoidea</taxon>
        <taxon>Aphididae</taxon>
        <taxon>Aphidini</taxon>
        <taxon>Aphis</taxon>
        <taxon>Aphis</taxon>
    </lineage>
</organism>
<dbReference type="AlphaFoldDB" id="A0A6G0VZS8"/>
<proteinExistence type="predicted"/>
<dbReference type="GO" id="GO:0046983">
    <property type="term" value="F:protein dimerization activity"/>
    <property type="evidence" value="ECO:0007669"/>
    <property type="project" value="InterPro"/>
</dbReference>
<evidence type="ECO:0000259" key="1">
    <source>
        <dbReference type="Pfam" id="PF05699"/>
    </source>
</evidence>
<feature type="domain" description="HAT C-terminal dimerisation" evidence="1">
    <location>
        <begin position="397"/>
        <end position="466"/>
    </location>
</feature>
<dbReference type="OrthoDB" id="6617269at2759"/>
<keyword evidence="4" id="KW-1185">Reference proteome</keyword>
<feature type="domain" description="DUF4371" evidence="2">
    <location>
        <begin position="2"/>
        <end position="86"/>
    </location>
</feature>
<evidence type="ECO:0000313" key="4">
    <source>
        <dbReference type="Proteomes" id="UP000478052"/>
    </source>
</evidence>
<protein>
    <submittedName>
        <fullName evidence="3">Zinc finger MYM-type protein 1-like</fullName>
    </submittedName>
</protein>
<dbReference type="SUPFAM" id="SSF53098">
    <property type="entry name" value="Ribonuclease H-like"/>
    <property type="match status" value="1"/>
</dbReference>
<name>A0A6G0VZS8_APHCR</name>
<sequence>MDCTPDTSRQEQLSIMIRTVNMYENDEFCVPKIKEYFLDFIIVESTTGLSLANVVLGKLNEYGIQISNCRGQSYDNGANMTGQYQGVQSRILQLNSRAFFMPCASHNLNLLLRDIAKSSAKAITFFGTIERIYTIFSASTSRWAILNKHCQIMTVKKWSETRWESRLESVKAIRYQMPEILNAFEEISNTSSDSLIRSECKSLENEIGSYEFILSIIIWYDILVEVNTISKSLQSPNMDLDISASMLSGLLSFLNNYRNTGFKSAKTTAKDLAEAIGVSTDFKKTRIRTKKKIFSYEAQDEPSKNEETIFYQDYFLTIVDQAIVSMNMRFSQLESFNNNFGFLYRINKIKFMEKEELRKCCHDLQNVLTDGELKDIDGYELYEELLIFCTMISEEITAFQALTVLKKCCGSFPNISIALRIILSIPVTSAGAERSFSKLKIIKNYLRSTLSQCKLTSLATLSIEQEICDSLDFNELIEIFAAAKARKKQF</sequence>
<dbReference type="InterPro" id="IPR025398">
    <property type="entry name" value="DUF4371"/>
</dbReference>
<evidence type="ECO:0000313" key="3">
    <source>
        <dbReference type="EMBL" id="KAF0715862.1"/>
    </source>
</evidence>
<accession>A0A6G0VZS8</accession>
<dbReference type="InterPro" id="IPR008906">
    <property type="entry name" value="HATC_C_dom"/>
</dbReference>